<accession>A0A363UP47</accession>
<keyword evidence="4" id="KW-0808">Transferase</keyword>
<dbReference type="EMBL" id="QEQK01000003">
    <property type="protein sequence ID" value="PWN57212.1"/>
    <property type="molecule type" value="Genomic_DNA"/>
</dbReference>
<dbReference type="InterPro" id="IPR022924">
    <property type="entry name" value="Cardiolipin_synthase"/>
</dbReference>
<dbReference type="Pfam" id="PF13396">
    <property type="entry name" value="PLDc_N"/>
    <property type="match status" value="1"/>
</dbReference>
<evidence type="ECO:0000256" key="8">
    <source>
        <dbReference type="ARBA" id="ARBA00023098"/>
    </source>
</evidence>
<keyword evidence="16" id="KW-1185">Reference proteome</keyword>
<comment type="caution">
    <text evidence="15">The sequence shown here is derived from an EMBL/GenBank/DDBJ whole genome shotgun (WGS) entry which is preliminary data.</text>
</comment>
<evidence type="ECO:0000256" key="12">
    <source>
        <dbReference type="NCBIfam" id="TIGR04265"/>
    </source>
</evidence>
<dbReference type="OrthoDB" id="9762009at2"/>
<keyword evidence="3" id="KW-0444">Lipid biosynthesis</keyword>
<protein>
    <recommendedName>
        <fullName evidence="12">Cardiolipin synthase</fullName>
        <ecNumber evidence="12">2.7.8.-</ecNumber>
    </recommendedName>
</protein>
<evidence type="ECO:0000256" key="11">
    <source>
        <dbReference type="ARBA" id="ARBA00023264"/>
    </source>
</evidence>
<evidence type="ECO:0000256" key="7">
    <source>
        <dbReference type="ARBA" id="ARBA00022989"/>
    </source>
</evidence>
<evidence type="ECO:0000256" key="3">
    <source>
        <dbReference type="ARBA" id="ARBA00022516"/>
    </source>
</evidence>
<dbReference type="Proteomes" id="UP000251800">
    <property type="component" value="Unassembled WGS sequence"/>
</dbReference>
<evidence type="ECO:0000256" key="13">
    <source>
        <dbReference type="SAM" id="Phobius"/>
    </source>
</evidence>
<evidence type="ECO:0000259" key="14">
    <source>
        <dbReference type="PROSITE" id="PS50035"/>
    </source>
</evidence>
<dbReference type="InterPro" id="IPR001736">
    <property type="entry name" value="PLipase_D/transphosphatidylase"/>
</dbReference>
<dbReference type="SUPFAM" id="SSF56024">
    <property type="entry name" value="Phospholipase D/nuclease"/>
    <property type="match status" value="2"/>
</dbReference>
<keyword evidence="11" id="KW-1208">Phospholipid metabolism</keyword>
<keyword evidence="9 13" id="KW-0472">Membrane</keyword>
<name>A0A363UP47_9GAMM</name>
<feature type="domain" description="PLD phosphodiesterase" evidence="14">
    <location>
        <begin position="392"/>
        <end position="414"/>
    </location>
</feature>
<keyword evidence="8" id="KW-0443">Lipid metabolism</keyword>
<evidence type="ECO:0000256" key="9">
    <source>
        <dbReference type="ARBA" id="ARBA00023136"/>
    </source>
</evidence>
<keyword evidence="10" id="KW-0594">Phospholipid biosynthesis</keyword>
<evidence type="ECO:0000256" key="10">
    <source>
        <dbReference type="ARBA" id="ARBA00023209"/>
    </source>
</evidence>
<keyword evidence="2" id="KW-1003">Cell membrane</keyword>
<dbReference type="CDD" id="cd09163">
    <property type="entry name" value="PLDc_CLS_unchar2_2"/>
    <property type="match status" value="1"/>
</dbReference>
<dbReference type="PANTHER" id="PTHR21248">
    <property type="entry name" value="CARDIOLIPIN SYNTHASE"/>
    <property type="match status" value="1"/>
</dbReference>
<evidence type="ECO:0000256" key="6">
    <source>
        <dbReference type="ARBA" id="ARBA00022737"/>
    </source>
</evidence>
<sequence length="474" mass="52880">MPWEAFALTGWLLVAIAAGLHALLKLPDPRAAWGWIAVTLLFPFAGPVLYVLFGINRVQTRARQIVQALPEALRSPDHEDAREQTALRDRLNLRLPLVHTGDTVTGSPLLSGNGIRPLSNGEQAFPPMLAAIDAAEHSIALATYIFETNRAGRDFIAALERAHERGVEIRILVDGIGELYSLPRAVRLLRRRGIRCARFHPPQLLPPSLHVNLRNHRKVLLVDGRIGFTGGMNIGSRYLVEQPQSTQAADTHFEMTGPILSQLATVFSADWYLATGETWAPTCWDTDQPAQGESICRVITDGPNEDLDHLRLVMQAAIGSARERIRIMTPYFLPPPELEATLTGAALRGVQVDVLLPAKNDVRAVHYASRHKLARMMESGLNIWYQPPPFRHNKLFVIDDDYALIGSANLDARSLRLNFELAVEVYDEAFAASLHTLFNRSIDDSQRLTRETLNQRGALERVRDAACWLFSPYL</sequence>
<keyword evidence="7 13" id="KW-1133">Transmembrane helix</keyword>
<reference evidence="15 16" key="1">
    <citation type="submission" date="2018-05" db="EMBL/GenBank/DDBJ databases">
        <title>Abyssibacter profundi OUC007T gen. nov., sp. nov, a marine bacterium isolated from seawater of the Mariana Trench.</title>
        <authorList>
            <person name="Zhou S."/>
        </authorList>
    </citation>
    <scope>NUCLEOTIDE SEQUENCE [LARGE SCALE GENOMIC DNA]</scope>
    <source>
        <strain evidence="15 16">OUC007</strain>
    </source>
</reference>
<organism evidence="15 16">
    <name type="scientific">Abyssibacter profundi</name>
    <dbReference type="NCBI Taxonomy" id="2182787"/>
    <lineage>
        <taxon>Bacteria</taxon>
        <taxon>Pseudomonadati</taxon>
        <taxon>Pseudomonadota</taxon>
        <taxon>Gammaproteobacteria</taxon>
        <taxon>Chromatiales</taxon>
        <taxon>Oceanococcaceae</taxon>
        <taxon>Abyssibacter</taxon>
    </lineage>
</organism>
<dbReference type="NCBIfam" id="TIGR04265">
    <property type="entry name" value="bac_cardiolipin"/>
    <property type="match status" value="1"/>
</dbReference>
<gene>
    <name evidence="15" type="primary">cls</name>
    <name evidence="15" type="ORF">DEH80_03485</name>
</gene>
<keyword evidence="6" id="KW-0677">Repeat</keyword>
<dbReference type="GO" id="GO:0005886">
    <property type="term" value="C:plasma membrane"/>
    <property type="evidence" value="ECO:0007669"/>
    <property type="project" value="UniProtKB-SubCell"/>
</dbReference>
<proteinExistence type="predicted"/>
<dbReference type="InterPro" id="IPR025202">
    <property type="entry name" value="PLD-like_dom"/>
</dbReference>
<dbReference type="Pfam" id="PF13091">
    <property type="entry name" value="PLDc_2"/>
    <property type="match status" value="2"/>
</dbReference>
<dbReference type="InterPro" id="IPR027379">
    <property type="entry name" value="CLS_N"/>
</dbReference>
<evidence type="ECO:0000256" key="4">
    <source>
        <dbReference type="ARBA" id="ARBA00022679"/>
    </source>
</evidence>
<dbReference type="Gene3D" id="3.30.870.10">
    <property type="entry name" value="Endonuclease Chain A"/>
    <property type="match status" value="2"/>
</dbReference>
<dbReference type="SMART" id="SM00155">
    <property type="entry name" value="PLDc"/>
    <property type="match status" value="2"/>
</dbReference>
<dbReference type="AlphaFoldDB" id="A0A363UP47"/>
<evidence type="ECO:0000256" key="2">
    <source>
        <dbReference type="ARBA" id="ARBA00022475"/>
    </source>
</evidence>
<comment type="subcellular location">
    <subcellularLocation>
        <location evidence="1">Cell membrane</location>
        <topology evidence="1">Multi-pass membrane protein</topology>
    </subcellularLocation>
</comment>
<dbReference type="GO" id="GO:0032049">
    <property type="term" value="P:cardiolipin biosynthetic process"/>
    <property type="evidence" value="ECO:0007669"/>
    <property type="project" value="UniProtKB-UniRule"/>
</dbReference>
<feature type="domain" description="PLD phosphodiesterase" evidence="14">
    <location>
        <begin position="211"/>
        <end position="238"/>
    </location>
</feature>
<dbReference type="CDD" id="cd09157">
    <property type="entry name" value="PLDc_CLS_unchar2_1"/>
    <property type="match status" value="1"/>
</dbReference>
<dbReference type="GO" id="GO:0008808">
    <property type="term" value="F:cardiolipin synthase activity"/>
    <property type="evidence" value="ECO:0007669"/>
    <property type="project" value="UniProtKB-UniRule"/>
</dbReference>
<evidence type="ECO:0000313" key="15">
    <source>
        <dbReference type="EMBL" id="PWN57212.1"/>
    </source>
</evidence>
<evidence type="ECO:0000256" key="1">
    <source>
        <dbReference type="ARBA" id="ARBA00004651"/>
    </source>
</evidence>
<dbReference type="PROSITE" id="PS50035">
    <property type="entry name" value="PLD"/>
    <property type="match status" value="2"/>
</dbReference>
<feature type="transmembrane region" description="Helical" evidence="13">
    <location>
        <begin position="32"/>
        <end position="53"/>
    </location>
</feature>
<evidence type="ECO:0000256" key="5">
    <source>
        <dbReference type="ARBA" id="ARBA00022692"/>
    </source>
</evidence>
<keyword evidence="5 13" id="KW-0812">Transmembrane</keyword>
<dbReference type="PANTHER" id="PTHR21248:SF22">
    <property type="entry name" value="PHOSPHOLIPASE D"/>
    <property type="match status" value="1"/>
</dbReference>
<evidence type="ECO:0000313" key="16">
    <source>
        <dbReference type="Proteomes" id="UP000251800"/>
    </source>
</evidence>
<dbReference type="EC" id="2.7.8.-" evidence="12"/>